<dbReference type="EMBL" id="JPKR02000003">
    <property type="protein sequence ID" value="KGD72040.1"/>
    <property type="molecule type" value="Genomic_DNA"/>
</dbReference>
<dbReference type="STRING" id="642227.HA49_14710"/>
<dbReference type="PANTHER" id="PTHR36849:SF1">
    <property type="entry name" value="CYTOPLASMIC PROTEIN"/>
    <property type="match status" value="1"/>
</dbReference>
<accession>A0A095VBH1</accession>
<comment type="caution">
    <text evidence="1">The sequence shown here is derived from an EMBL/GenBank/DDBJ whole genome shotgun (WGS) entry which is preliminary data.</text>
</comment>
<dbReference type="AlphaFoldDB" id="A0A095VBH1"/>
<dbReference type="Pfam" id="PF22752">
    <property type="entry name" value="DUF488-N3i"/>
    <property type="match status" value="1"/>
</dbReference>
<dbReference type="OrthoDB" id="9790745at2"/>
<sequence length="123" mass="14210">MIRCKRVYDQAEEADGWRAFADRLWPRGVSKAKFRPDEWCKSLAPSTSLRQQFHQQHIDYSYFASLYRAELAAPALQPALQQLVTRAVGGNITLLSAVKDLQFSHLTVLREVMTEMIQQRQQT</sequence>
<keyword evidence="2" id="KW-1185">Reference proteome</keyword>
<dbReference type="Proteomes" id="UP000029577">
    <property type="component" value="Unassembled WGS sequence"/>
</dbReference>
<evidence type="ECO:0000313" key="1">
    <source>
        <dbReference type="EMBL" id="KGD72040.1"/>
    </source>
</evidence>
<dbReference type="InterPro" id="IPR052552">
    <property type="entry name" value="YeaO-like"/>
</dbReference>
<dbReference type="eggNOG" id="COG3189">
    <property type="taxonomic scope" value="Bacteria"/>
</dbReference>
<evidence type="ECO:0000313" key="2">
    <source>
        <dbReference type="Proteomes" id="UP000029577"/>
    </source>
</evidence>
<dbReference type="RefSeq" id="WP_038021244.1">
    <property type="nucleotide sequence ID" value="NZ_JPKR02000003.1"/>
</dbReference>
<proteinExistence type="predicted"/>
<name>A0A095VBH1_9GAMM</name>
<dbReference type="PANTHER" id="PTHR36849">
    <property type="entry name" value="CYTOPLASMIC PROTEIN-RELATED"/>
    <property type="match status" value="1"/>
</dbReference>
<gene>
    <name evidence="1" type="ORF">HA49_14710</name>
</gene>
<protein>
    <recommendedName>
        <fullName evidence="3">MarR family transcriptional regulator</fullName>
    </recommendedName>
</protein>
<reference evidence="1" key="1">
    <citation type="submission" date="2014-12" db="EMBL/GenBank/DDBJ databases">
        <title>The draft genome of the Tatumella morbirosei type strain, LMG23360T isolated from pineapple rot.</title>
        <authorList>
            <person name="Smits T.H."/>
            <person name="Palmer M."/>
            <person name="Venter S.N."/>
            <person name="Duffy B."/>
            <person name="Steenkamp E.T."/>
            <person name="Chan W.Y."/>
            <person name="Coutinho T.A."/>
            <person name="Coetzee M.P."/>
            <person name="De Maayer P."/>
        </authorList>
    </citation>
    <scope>NUCLEOTIDE SEQUENCE [LARGE SCALE GENOMIC DNA]</scope>
    <source>
        <strain evidence="1">LMG 23360</strain>
    </source>
</reference>
<evidence type="ECO:0008006" key="3">
    <source>
        <dbReference type="Google" id="ProtNLM"/>
    </source>
</evidence>
<organism evidence="1 2">
    <name type="scientific">Tatumella morbirosei</name>
    <dbReference type="NCBI Taxonomy" id="642227"/>
    <lineage>
        <taxon>Bacteria</taxon>
        <taxon>Pseudomonadati</taxon>
        <taxon>Pseudomonadota</taxon>
        <taxon>Gammaproteobacteria</taxon>
        <taxon>Enterobacterales</taxon>
        <taxon>Erwiniaceae</taxon>
        <taxon>Tatumella</taxon>
    </lineage>
</organism>